<evidence type="ECO:0000313" key="3">
    <source>
        <dbReference type="Proteomes" id="UP000591272"/>
    </source>
</evidence>
<organism evidence="2 3">
    <name type="scientific">Actinomadura citrea</name>
    <dbReference type="NCBI Taxonomy" id="46158"/>
    <lineage>
        <taxon>Bacteria</taxon>
        <taxon>Bacillati</taxon>
        <taxon>Actinomycetota</taxon>
        <taxon>Actinomycetes</taxon>
        <taxon>Streptosporangiales</taxon>
        <taxon>Thermomonosporaceae</taxon>
        <taxon>Actinomadura</taxon>
    </lineage>
</organism>
<feature type="transmembrane region" description="Helical" evidence="1">
    <location>
        <begin position="57"/>
        <end position="75"/>
    </location>
</feature>
<feature type="transmembrane region" description="Helical" evidence="1">
    <location>
        <begin position="222"/>
        <end position="244"/>
    </location>
</feature>
<protein>
    <submittedName>
        <fullName evidence="2">Threonine/homoserine efflux transporter RhtA</fullName>
    </submittedName>
</protein>
<gene>
    <name evidence="2" type="ORF">BJ999_000836</name>
</gene>
<comment type="caution">
    <text evidence="2">The sequence shown here is derived from an EMBL/GenBank/DDBJ whole genome shotgun (WGS) entry which is preliminary data.</text>
</comment>
<feature type="transmembrane region" description="Helical" evidence="1">
    <location>
        <begin position="187"/>
        <end position="210"/>
    </location>
</feature>
<feature type="transmembrane region" description="Helical" evidence="1">
    <location>
        <begin position="26"/>
        <end position="45"/>
    </location>
</feature>
<feature type="transmembrane region" description="Helical" evidence="1">
    <location>
        <begin position="281"/>
        <end position="300"/>
    </location>
</feature>
<reference evidence="2 3" key="1">
    <citation type="submission" date="2020-07" db="EMBL/GenBank/DDBJ databases">
        <title>Sequencing the genomes of 1000 actinobacteria strains.</title>
        <authorList>
            <person name="Klenk H.-P."/>
        </authorList>
    </citation>
    <scope>NUCLEOTIDE SEQUENCE [LARGE SCALE GENOMIC DNA]</scope>
    <source>
        <strain evidence="2 3">DSM 43461</strain>
    </source>
</reference>
<feature type="transmembrane region" description="Helical" evidence="1">
    <location>
        <begin position="256"/>
        <end position="275"/>
    </location>
</feature>
<evidence type="ECO:0000256" key="1">
    <source>
        <dbReference type="SAM" id="Phobius"/>
    </source>
</evidence>
<evidence type="ECO:0000313" key="2">
    <source>
        <dbReference type="EMBL" id="NYE10540.1"/>
    </source>
</evidence>
<feature type="transmembrane region" description="Helical" evidence="1">
    <location>
        <begin position="113"/>
        <end position="130"/>
    </location>
</feature>
<dbReference type="AlphaFoldDB" id="A0A7Y9KAR6"/>
<keyword evidence="1" id="KW-0472">Membrane</keyword>
<accession>A0A7Y9KAR6</accession>
<sequence length="308" mass="32314">MMVTAANAAGLANGYMLVLVGVTKNVGPMTASCVAVLFGTPVFWFFFRPTLRSRWDVWMPSILLGLAMGANNLAYQYVLRWVQLQLLQPLSFLFSAIFMVGPDAVRDVRNGRYSTVMWPVLGVLGIWALATDTVGGAGGGAFTDAIPHVRVLGLPVPVWALGLGSLIITAASYAFHNRKTEEYSKDAGGKINTLAGIPAFAVLGVGAWALEGGWSGMTGGGWPYLLICAGSGFFLALLSGVVMVKAYGRGLRASTTAMLLPLRTLLGTFLGMVVARTAPGPLGWVAIGLILVASCGAAVIQSRQADSA</sequence>
<dbReference type="EMBL" id="JACCBT010000001">
    <property type="protein sequence ID" value="NYE10540.1"/>
    <property type="molecule type" value="Genomic_DNA"/>
</dbReference>
<feature type="transmembrane region" description="Helical" evidence="1">
    <location>
        <begin position="156"/>
        <end position="175"/>
    </location>
</feature>
<keyword evidence="3" id="KW-1185">Reference proteome</keyword>
<proteinExistence type="predicted"/>
<name>A0A7Y9KAR6_9ACTN</name>
<keyword evidence="1" id="KW-1133">Transmembrane helix</keyword>
<dbReference type="Proteomes" id="UP000591272">
    <property type="component" value="Unassembled WGS sequence"/>
</dbReference>
<dbReference type="RefSeq" id="WP_189269930.1">
    <property type="nucleotide sequence ID" value="NZ_BMRD01000006.1"/>
</dbReference>
<keyword evidence="1" id="KW-0812">Transmembrane</keyword>